<proteinExistence type="predicted"/>
<organism evidence="1 2">
    <name type="scientific">Populus tomentosa</name>
    <name type="common">Chinese white poplar</name>
    <dbReference type="NCBI Taxonomy" id="118781"/>
    <lineage>
        <taxon>Eukaryota</taxon>
        <taxon>Viridiplantae</taxon>
        <taxon>Streptophyta</taxon>
        <taxon>Embryophyta</taxon>
        <taxon>Tracheophyta</taxon>
        <taxon>Spermatophyta</taxon>
        <taxon>Magnoliopsida</taxon>
        <taxon>eudicotyledons</taxon>
        <taxon>Gunneridae</taxon>
        <taxon>Pentapetalae</taxon>
        <taxon>rosids</taxon>
        <taxon>fabids</taxon>
        <taxon>Malpighiales</taxon>
        <taxon>Salicaceae</taxon>
        <taxon>Saliceae</taxon>
        <taxon>Populus</taxon>
    </lineage>
</organism>
<evidence type="ECO:0000313" key="1">
    <source>
        <dbReference type="EMBL" id="KAG6755101.1"/>
    </source>
</evidence>
<comment type="caution">
    <text evidence="1">The sequence shown here is derived from an EMBL/GenBank/DDBJ whole genome shotgun (WGS) entry which is preliminary data.</text>
</comment>
<reference evidence="1" key="1">
    <citation type="journal article" date="2020" name="bioRxiv">
        <title>Hybrid origin of Populus tomentosa Carr. identified through genome sequencing and phylogenomic analysis.</title>
        <authorList>
            <person name="An X."/>
            <person name="Gao K."/>
            <person name="Chen Z."/>
            <person name="Li J."/>
            <person name="Yang X."/>
            <person name="Yang X."/>
            <person name="Zhou J."/>
            <person name="Guo T."/>
            <person name="Zhao T."/>
            <person name="Huang S."/>
            <person name="Miao D."/>
            <person name="Khan W.U."/>
            <person name="Rao P."/>
            <person name="Ye M."/>
            <person name="Lei B."/>
            <person name="Liao W."/>
            <person name="Wang J."/>
            <person name="Ji L."/>
            <person name="Li Y."/>
            <person name="Guo B."/>
            <person name="Mustafa N.S."/>
            <person name="Li S."/>
            <person name="Yun Q."/>
            <person name="Keller S.R."/>
            <person name="Mao J."/>
            <person name="Zhang R."/>
            <person name="Strauss S.H."/>
        </authorList>
    </citation>
    <scope>NUCLEOTIDE SEQUENCE</scope>
    <source>
        <strain evidence="1">GM15</strain>
        <tissue evidence="1">Leaf</tissue>
    </source>
</reference>
<dbReference type="AlphaFoldDB" id="A0A8X7YR05"/>
<sequence>MVAIPMSKSFSNALEGYASFTGLVTRDCYMDSLDVKELQNFQDCSNLRLLLWVRIVLFPSLWILTPESFRGISLADTQWNWNAPLSLVLPFKE</sequence>
<protein>
    <submittedName>
        <fullName evidence="1">Uncharacterized protein</fullName>
    </submittedName>
</protein>
<name>A0A8X7YR05_POPTO</name>
<accession>A0A8X7YR05</accession>
<gene>
    <name evidence="1" type="ORF">POTOM_040915</name>
</gene>
<evidence type="ECO:0000313" key="2">
    <source>
        <dbReference type="Proteomes" id="UP000886885"/>
    </source>
</evidence>
<keyword evidence="2" id="KW-1185">Reference proteome</keyword>
<dbReference type="Proteomes" id="UP000886885">
    <property type="component" value="Chromosome 11D"/>
</dbReference>
<dbReference type="EMBL" id="JAAWWB010000022">
    <property type="protein sequence ID" value="KAG6755101.1"/>
    <property type="molecule type" value="Genomic_DNA"/>
</dbReference>